<keyword evidence="8" id="KW-1185">Reference proteome</keyword>
<reference evidence="7" key="1">
    <citation type="submission" date="2021-08" db="EMBL/GenBank/DDBJ databases">
        <title>Hoeflea bacterium WL0058 sp. nov., isolated from the sediment.</title>
        <authorList>
            <person name="Wang L."/>
            <person name="Zhang D."/>
        </authorList>
    </citation>
    <scope>NUCLEOTIDE SEQUENCE</scope>
    <source>
        <strain evidence="7">WL0058</strain>
    </source>
</reference>
<dbReference type="PANTHER" id="PTHR37958">
    <property type="entry name" value="SODIUM-POTASSIUM/PROTON ANTIPORTER CHAA"/>
    <property type="match status" value="1"/>
</dbReference>
<accession>A0AAE2ZQE1</accession>
<dbReference type="InterPro" id="IPR044880">
    <property type="entry name" value="NCX_ion-bd_dom_sf"/>
</dbReference>
<feature type="transmembrane region" description="Helical" evidence="5">
    <location>
        <begin position="260"/>
        <end position="279"/>
    </location>
</feature>
<dbReference type="PANTHER" id="PTHR37958:SF1">
    <property type="entry name" value="SODIUM-POTASSIUM_PROTON ANTIPORTER CHAA"/>
    <property type="match status" value="1"/>
</dbReference>
<comment type="caution">
    <text evidence="7">The sequence shown here is derived from an EMBL/GenBank/DDBJ whole genome shotgun (WGS) entry which is preliminary data.</text>
</comment>
<feature type="transmembrane region" description="Helical" evidence="5">
    <location>
        <begin position="139"/>
        <end position="159"/>
    </location>
</feature>
<feature type="transmembrane region" description="Helical" evidence="5">
    <location>
        <begin position="322"/>
        <end position="343"/>
    </location>
</feature>
<feature type="transmembrane region" description="Helical" evidence="5">
    <location>
        <begin position="171"/>
        <end position="190"/>
    </location>
</feature>
<organism evidence="7 8">
    <name type="scientific">Flavimaribacter sediminis</name>
    <dbReference type="NCBI Taxonomy" id="2865987"/>
    <lineage>
        <taxon>Bacteria</taxon>
        <taxon>Pseudomonadati</taxon>
        <taxon>Pseudomonadota</taxon>
        <taxon>Alphaproteobacteria</taxon>
        <taxon>Hyphomicrobiales</taxon>
        <taxon>Rhizobiaceae</taxon>
        <taxon>Flavimaribacter</taxon>
    </lineage>
</organism>
<feature type="transmembrane region" description="Helical" evidence="5">
    <location>
        <begin position="223"/>
        <end position="240"/>
    </location>
</feature>
<gene>
    <name evidence="7" type="ORF">K1W69_16760</name>
</gene>
<dbReference type="Pfam" id="PF01699">
    <property type="entry name" value="Na_Ca_ex"/>
    <property type="match status" value="2"/>
</dbReference>
<evidence type="ECO:0000313" key="7">
    <source>
        <dbReference type="EMBL" id="MBW8638850.1"/>
    </source>
</evidence>
<keyword evidence="2 5" id="KW-0812">Transmembrane</keyword>
<comment type="subcellular location">
    <subcellularLocation>
        <location evidence="1">Membrane</location>
        <topology evidence="1">Multi-pass membrane protein</topology>
    </subcellularLocation>
</comment>
<evidence type="ECO:0000256" key="2">
    <source>
        <dbReference type="ARBA" id="ARBA00022692"/>
    </source>
</evidence>
<evidence type="ECO:0000256" key="1">
    <source>
        <dbReference type="ARBA" id="ARBA00004141"/>
    </source>
</evidence>
<sequence length="370" mass="39582">MFKHVRKETPLLFGVVMAILLYGPAAFLFGDTFSLPIFLMLFVVLFCVMMAMSFSAVRHADHLADLLGEPLGTLILTIAVITIEVALISSIMLSGDAAPTLARDTMMAVLMIVMNGVVGVVLLVGGFHHREQEFNLRGANAFLTVLVTLASMSLILPKFTVSTSDASLNNTQSELFAVITIVLYATFLAMQTRRHRSFFVQPLAENASEGGAEHHSHGEANSILFHAVLLVGILVPIVLLSKKMALLANFAVGTWQLPAALGGVLIASLVLAPEALAAFHSARENYLQRAVNICLGSALATIGLTVPAALAISVFINQPIQLGVTNTDLTLLLLTMFVSALTFGGGRTNMLQGAVHLVIFVVYVVLIFDP</sequence>
<dbReference type="InterPro" id="IPR052946">
    <property type="entry name" value="Alkaline_pH_Ca-Antiporter"/>
</dbReference>
<protein>
    <submittedName>
        <fullName evidence="7">Calcium:proton antiporter</fullName>
    </submittedName>
</protein>
<evidence type="ECO:0000256" key="4">
    <source>
        <dbReference type="ARBA" id="ARBA00023136"/>
    </source>
</evidence>
<name>A0AAE2ZQE1_9HYPH</name>
<evidence type="ECO:0000259" key="6">
    <source>
        <dbReference type="Pfam" id="PF01699"/>
    </source>
</evidence>
<dbReference type="GO" id="GO:0005886">
    <property type="term" value="C:plasma membrane"/>
    <property type="evidence" value="ECO:0007669"/>
    <property type="project" value="TreeGrafter"/>
</dbReference>
<dbReference type="RefSeq" id="WP_220229574.1">
    <property type="nucleotide sequence ID" value="NZ_JAICBX010000003.1"/>
</dbReference>
<feature type="transmembrane region" description="Helical" evidence="5">
    <location>
        <begin position="71"/>
        <end position="93"/>
    </location>
</feature>
<dbReference type="Gene3D" id="1.20.1420.30">
    <property type="entry name" value="NCX, central ion-binding region"/>
    <property type="match status" value="1"/>
</dbReference>
<feature type="transmembrane region" description="Helical" evidence="5">
    <location>
        <begin position="12"/>
        <end position="29"/>
    </location>
</feature>
<feature type="transmembrane region" description="Helical" evidence="5">
    <location>
        <begin position="291"/>
        <end position="316"/>
    </location>
</feature>
<feature type="transmembrane region" description="Helical" evidence="5">
    <location>
        <begin position="35"/>
        <end position="59"/>
    </location>
</feature>
<feature type="transmembrane region" description="Helical" evidence="5">
    <location>
        <begin position="105"/>
        <end position="127"/>
    </location>
</feature>
<feature type="transmembrane region" description="Helical" evidence="5">
    <location>
        <begin position="350"/>
        <end position="368"/>
    </location>
</feature>
<keyword evidence="4 5" id="KW-0472">Membrane</keyword>
<feature type="domain" description="Sodium/calcium exchanger membrane region" evidence="6">
    <location>
        <begin position="39"/>
        <end position="192"/>
    </location>
</feature>
<dbReference type="Proteomes" id="UP001196509">
    <property type="component" value="Unassembled WGS sequence"/>
</dbReference>
<dbReference type="EMBL" id="JAICBX010000003">
    <property type="protein sequence ID" value="MBW8638850.1"/>
    <property type="molecule type" value="Genomic_DNA"/>
</dbReference>
<dbReference type="GO" id="GO:0015385">
    <property type="term" value="F:sodium:proton antiporter activity"/>
    <property type="evidence" value="ECO:0007669"/>
    <property type="project" value="TreeGrafter"/>
</dbReference>
<dbReference type="AlphaFoldDB" id="A0AAE2ZQE1"/>
<dbReference type="GO" id="GO:0015386">
    <property type="term" value="F:potassium:proton antiporter activity"/>
    <property type="evidence" value="ECO:0007669"/>
    <property type="project" value="TreeGrafter"/>
</dbReference>
<feature type="domain" description="Sodium/calcium exchanger membrane region" evidence="6">
    <location>
        <begin position="229"/>
        <end position="367"/>
    </location>
</feature>
<keyword evidence="3 5" id="KW-1133">Transmembrane helix</keyword>
<proteinExistence type="predicted"/>
<dbReference type="InterPro" id="IPR004837">
    <property type="entry name" value="NaCa_Exmemb"/>
</dbReference>
<evidence type="ECO:0000256" key="3">
    <source>
        <dbReference type="ARBA" id="ARBA00022989"/>
    </source>
</evidence>
<evidence type="ECO:0000313" key="8">
    <source>
        <dbReference type="Proteomes" id="UP001196509"/>
    </source>
</evidence>
<evidence type="ECO:0000256" key="5">
    <source>
        <dbReference type="SAM" id="Phobius"/>
    </source>
</evidence>